<evidence type="ECO:0000313" key="2">
    <source>
        <dbReference type="Proteomes" id="UP000320707"/>
    </source>
</evidence>
<name>A0A559LJ48_FUSOC</name>
<sequence>MLATKDDWREASRITELAVNLAPTVAPRQLSQHVQQHLLDTTSGIVTLAASFALEAGETLLHFVRLLELGRGIITGLRSGLRSYVSELKERHPQTAERFEKLRDILDSPIEGLPDIEGEGESLGSGSKKVDRHQASFDLDDTIRQIRLLPGFENFLRPPRIEELNSAASQGPILIINSI</sequence>
<reference evidence="1 2" key="1">
    <citation type="journal article" date="2019" name="Microbiol. Resour. Announc.">
        <title>High-quality draft genome sequence of Fusarium oxysporum f. sp. cubense strain 160527, a causal agent of Panama disease.</title>
        <authorList>
            <person name="Asai S."/>
            <person name="Ayukawa Y."/>
            <person name="Gan P."/>
            <person name="Masuda S."/>
            <person name="Komatsu K."/>
            <person name="Shirasu K."/>
            <person name="Arie T."/>
        </authorList>
    </citation>
    <scope>NUCLEOTIDE SEQUENCE [LARGE SCALE GENOMIC DNA]</scope>
    <source>
        <strain evidence="1 2">160527</strain>
    </source>
</reference>
<proteinExistence type="predicted"/>
<protein>
    <submittedName>
        <fullName evidence="1">Uncharacterized protein</fullName>
    </submittedName>
</protein>
<accession>A0A559LJ48</accession>
<dbReference type="Proteomes" id="UP000320707">
    <property type="component" value="Unassembled WGS sequence"/>
</dbReference>
<dbReference type="EMBL" id="SRMI01000003">
    <property type="protein sequence ID" value="TVY74303.1"/>
    <property type="molecule type" value="Genomic_DNA"/>
</dbReference>
<comment type="caution">
    <text evidence="1">The sequence shown here is derived from an EMBL/GenBank/DDBJ whole genome shotgun (WGS) entry which is preliminary data.</text>
</comment>
<dbReference type="AlphaFoldDB" id="A0A559LJ48"/>
<organism evidence="1 2">
    <name type="scientific">Fusarium oxysporum f. sp. cubense</name>
    <dbReference type="NCBI Taxonomy" id="61366"/>
    <lineage>
        <taxon>Eukaryota</taxon>
        <taxon>Fungi</taxon>
        <taxon>Dikarya</taxon>
        <taxon>Ascomycota</taxon>
        <taxon>Pezizomycotina</taxon>
        <taxon>Sordariomycetes</taxon>
        <taxon>Hypocreomycetidae</taxon>
        <taxon>Hypocreales</taxon>
        <taxon>Nectriaceae</taxon>
        <taxon>Fusarium</taxon>
        <taxon>Fusarium oxysporum species complex</taxon>
    </lineage>
</organism>
<evidence type="ECO:0000313" key="1">
    <source>
        <dbReference type="EMBL" id="TVY74303.1"/>
    </source>
</evidence>
<gene>
    <name evidence="1" type="ORF">Focb16_v005307</name>
</gene>